<dbReference type="KEGG" id="kme:H0A61_02077"/>
<accession>A0A8A0RQ63</accession>
<keyword evidence="2" id="KW-1185">Reference proteome</keyword>
<proteinExistence type="predicted"/>
<evidence type="ECO:0000313" key="2">
    <source>
        <dbReference type="Proteomes" id="UP000662904"/>
    </source>
</evidence>
<protein>
    <recommendedName>
        <fullName evidence="3">DUF2007 domain-containing protein</fullName>
    </recommendedName>
</protein>
<dbReference type="RefSeq" id="WP_206707038.1">
    <property type="nucleotide sequence ID" value="NZ_CP059066.1"/>
</dbReference>
<sequence length="112" mass="12986">MPFCPKCKAEYRKGFKICADCNEKLVDVLEEDKKNDYKNRSEKWVYLMSTYNDLEADIVIGLLNNYGIKAIKQYSGPYQYLKVYMGTAFNVKILVPESLLNQAKEIIENTVI</sequence>
<dbReference type="EMBL" id="CP059066">
    <property type="protein sequence ID" value="QSQ09698.1"/>
    <property type="molecule type" value="Genomic_DNA"/>
</dbReference>
<name>A0A8A0RQ63_9FIRM</name>
<reference evidence="1" key="1">
    <citation type="submission" date="2020-07" db="EMBL/GenBank/DDBJ databases">
        <title>Koleobacter methoxysyntrophicus gen. nov., sp. nov., a novel anaerobic bacterium isolated from deep subsurface oil field and proposal of Koleobacterales ord. nov. in the phylum Firmicutes.</title>
        <authorList>
            <person name="Sakamoto S."/>
            <person name="Tamaki H."/>
        </authorList>
    </citation>
    <scope>NUCLEOTIDE SEQUENCE</scope>
    <source>
        <strain evidence="1">NRmbB1</strain>
    </source>
</reference>
<evidence type="ECO:0000313" key="1">
    <source>
        <dbReference type="EMBL" id="QSQ09698.1"/>
    </source>
</evidence>
<evidence type="ECO:0008006" key="3">
    <source>
        <dbReference type="Google" id="ProtNLM"/>
    </source>
</evidence>
<organism evidence="1 2">
    <name type="scientific">Koleobacter methoxysyntrophicus</name>
    <dbReference type="NCBI Taxonomy" id="2751313"/>
    <lineage>
        <taxon>Bacteria</taxon>
        <taxon>Bacillati</taxon>
        <taxon>Bacillota</taxon>
        <taxon>Clostridia</taxon>
        <taxon>Koleobacterales</taxon>
        <taxon>Koleobacteraceae</taxon>
        <taxon>Koleobacter</taxon>
    </lineage>
</organism>
<dbReference type="AlphaFoldDB" id="A0A8A0RQ63"/>
<gene>
    <name evidence="1" type="ORF">H0A61_02077</name>
</gene>
<dbReference type="Proteomes" id="UP000662904">
    <property type="component" value="Chromosome"/>
</dbReference>